<keyword evidence="11" id="KW-1185">Reference proteome</keyword>
<dbReference type="PROSITE" id="PS00105">
    <property type="entry name" value="AA_TRANSFER_CLASS_1"/>
    <property type="match status" value="1"/>
</dbReference>
<keyword evidence="6" id="KW-0663">Pyridoxal phosphate</keyword>
<accession>A0A931MXT9</accession>
<dbReference type="InterPro" id="IPR004839">
    <property type="entry name" value="Aminotransferase_I/II_large"/>
</dbReference>
<dbReference type="EC" id="2.6.1.-" evidence="8"/>
<dbReference type="AlphaFoldDB" id="A0A931MXT9"/>
<dbReference type="InterPro" id="IPR050596">
    <property type="entry name" value="AspAT/PAT-like"/>
</dbReference>
<dbReference type="GO" id="GO:0030170">
    <property type="term" value="F:pyridoxal phosphate binding"/>
    <property type="evidence" value="ECO:0007669"/>
    <property type="project" value="InterPro"/>
</dbReference>
<comment type="subunit">
    <text evidence="3">Homodimer.</text>
</comment>
<proteinExistence type="inferred from homology"/>
<name>A0A931MXT9_9HYPH</name>
<organism evidence="10 11">
    <name type="scientific">Methylobrevis albus</name>
    <dbReference type="NCBI Taxonomy" id="2793297"/>
    <lineage>
        <taxon>Bacteria</taxon>
        <taxon>Pseudomonadati</taxon>
        <taxon>Pseudomonadota</taxon>
        <taxon>Alphaproteobacteria</taxon>
        <taxon>Hyphomicrobiales</taxon>
        <taxon>Pleomorphomonadaceae</taxon>
        <taxon>Methylobrevis</taxon>
    </lineage>
</organism>
<evidence type="ECO:0000256" key="4">
    <source>
        <dbReference type="ARBA" id="ARBA00022576"/>
    </source>
</evidence>
<feature type="domain" description="Aminotransferase class I/classII large" evidence="9">
    <location>
        <begin position="35"/>
        <end position="394"/>
    </location>
</feature>
<dbReference type="Pfam" id="PF00155">
    <property type="entry name" value="Aminotran_1_2"/>
    <property type="match status" value="1"/>
</dbReference>
<dbReference type="Gene3D" id="3.90.1150.10">
    <property type="entry name" value="Aspartate Aminotransferase, domain 1"/>
    <property type="match status" value="1"/>
</dbReference>
<sequence length="407" mass="42416">MSLETLAPRMRRVRPSPTAAISDKVRALTAAGHAVVNLGEGELDFATPPHVCAAAVAAIAAGDTKYTAVAGTAALKAAIAAKFARENGLAYDADEIIAGAGAKQLIFNALLATVAAGDEVIVPAPYWVSYPDMVALAEGEPVIVPCRAEDGWKLTPAALLAAIGPRTRWLLLNSPNNPTGAVYSEAELRGLADVLLDHPDVLLLADDIYEHVRYGYAPFATPAAVEPRLRPRTLTVNGVSKGYSMTGWRIGYAAGPAWLIGAMQTLQSQSTSNAASISQAAAVAALEGGLDFMDDWRARLAVRRDIALRAIARIDGLSCPAPEGAFYAFADCSGLIGRRTPAGRVLASDLDVAEYFLDAAHVGVVHGAAFGASPYLRIAYAVDDAVLADAMDRIAVACARLGRAAAA</sequence>
<dbReference type="CDD" id="cd00609">
    <property type="entry name" value="AAT_like"/>
    <property type="match status" value="1"/>
</dbReference>
<evidence type="ECO:0000256" key="2">
    <source>
        <dbReference type="ARBA" id="ARBA00007441"/>
    </source>
</evidence>
<reference evidence="10" key="1">
    <citation type="submission" date="2020-12" db="EMBL/GenBank/DDBJ databases">
        <title>Methylobrevis albus sp. nov., isolated from fresh water lack sediment.</title>
        <authorList>
            <person name="Zou Q."/>
        </authorList>
    </citation>
    <scope>NUCLEOTIDE SEQUENCE</scope>
    <source>
        <strain evidence="10">L22</strain>
    </source>
</reference>
<protein>
    <recommendedName>
        <fullName evidence="8">Aminotransferase</fullName>
        <ecNumber evidence="8">2.6.1.-</ecNumber>
    </recommendedName>
</protein>
<evidence type="ECO:0000256" key="6">
    <source>
        <dbReference type="ARBA" id="ARBA00022898"/>
    </source>
</evidence>
<dbReference type="InterPro" id="IPR004838">
    <property type="entry name" value="NHTrfase_class1_PyrdxlP-BS"/>
</dbReference>
<comment type="cofactor">
    <cofactor evidence="1 8">
        <name>pyridoxal 5'-phosphate</name>
        <dbReference type="ChEBI" id="CHEBI:597326"/>
    </cofactor>
</comment>
<dbReference type="InterPro" id="IPR015422">
    <property type="entry name" value="PyrdxlP-dep_Trfase_small"/>
</dbReference>
<keyword evidence="4 8" id="KW-0032">Aminotransferase</keyword>
<dbReference type="Gene3D" id="3.40.640.10">
    <property type="entry name" value="Type I PLP-dependent aspartate aminotransferase-like (Major domain)"/>
    <property type="match status" value="1"/>
</dbReference>
<evidence type="ECO:0000313" key="10">
    <source>
        <dbReference type="EMBL" id="MBH0237622.1"/>
    </source>
</evidence>
<dbReference type="InterPro" id="IPR015424">
    <property type="entry name" value="PyrdxlP-dep_Trfase"/>
</dbReference>
<evidence type="ECO:0000256" key="7">
    <source>
        <dbReference type="ARBA" id="ARBA00049185"/>
    </source>
</evidence>
<evidence type="ECO:0000256" key="3">
    <source>
        <dbReference type="ARBA" id="ARBA00011738"/>
    </source>
</evidence>
<dbReference type="Proteomes" id="UP000631694">
    <property type="component" value="Unassembled WGS sequence"/>
</dbReference>
<comment type="catalytic activity">
    <reaction evidence="7">
        <text>L-aspartate + 2-oxoglutarate = oxaloacetate + L-glutamate</text>
        <dbReference type="Rhea" id="RHEA:21824"/>
        <dbReference type="ChEBI" id="CHEBI:16452"/>
        <dbReference type="ChEBI" id="CHEBI:16810"/>
        <dbReference type="ChEBI" id="CHEBI:29985"/>
        <dbReference type="ChEBI" id="CHEBI:29991"/>
        <dbReference type="EC" id="2.6.1.1"/>
    </reaction>
</comment>
<evidence type="ECO:0000256" key="5">
    <source>
        <dbReference type="ARBA" id="ARBA00022679"/>
    </source>
</evidence>
<dbReference type="GO" id="GO:0004069">
    <property type="term" value="F:L-aspartate:2-oxoglutarate aminotransferase activity"/>
    <property type="evidence" value="ECO:0007669"/>
    <property type="project" value="UniProtKB-EC"/>
</dbReference>
<dbReference type="SUPFAM" id="SSF53383">
    <property type="entry name" value="PLP-dependent transferases"/>
    <property type="match status" value="1"/>
</dbReference>
<evidence type="ECO:0000256" key="1">
    <source>
        <dbReference type="ARBA" id="ARBA00001933"/>
    </source>
</evidence>
<dbReference type="EMBL" id="JADZLT010000049">
    <property type="protein sequence ID" value="MBH0237622.1"/>
    <property type="molecule type" value="Genomic_DNA"/>
</dbReference>
<dbReference type="GO" id="GO:0006520">
    <property type="term" value="P:amino acid metabolic process"/>
    <property type="evidence" value="ECO:0007669"/>
    <property type="project" value="InterPro"/>
</dbReference>
<dbReference type="RefSeq" id="WP_197310717.1">
    <property type="nucleotide sequence ID" value="NZ_JADZLT010000049.1"/>
</dbReference>
<keyword evidence="5 8" id="KW-0808">Transferase</keyword>
<dbReference type="PANTHER" id="PTHR46383">
    <property type="entry name" value="ASPARTATE AMINOTRANSFERASE"/>
    <property type="match status" value="1"/>
</dbReference>
<gene>
    <name evidence="10" type="ORF">I5731_07315</name>
</gene>
<dbReference type="InterPro" id="IPR015421">
    <property type="entry name" value="PyrdxlP-dep_Trfase_major"/>
</dbReference>
<dbReference type="FunFam" id="3.40.640.10:FF:000033">
    <property type="entry name" value="Aspartate aminotransferase"/>
    <property type="match status" value="1"/>
</dbReference>
<comment type="similarity">
    <text evidence="2 8">Belongs to the class-I pyridoxal-phosphate-dependent aminotransferase family.</text>
</comment>
<comment type="caution">
    <text evidence="10">The sequence shown here is derived from an EMBL/GenBank/DDBJ whole genome shotgun (WGS) entry which is preliminary data.</text>
</comment>
<evidence type="ECO:0000313" key="11">
    <source>
        <dbReference type="Proteomes" id="UP000631694"/>
    </source>
</evidence>
<dbReference type="PANTHER" id="PTHR46383:SF1">
    <property type="entry name" value="ASPARTATE AMINOTRANSFERASE"/>
    <property type="match status" value="1"/>
</dbReference>
<evidence type="ECO:0000259" key="9">
    <source>
        <dbReference type="Pfam" id="PF00155"/>
    </source>
</evidence>
<evidence type="ECO:0000256" key="8">
    <source>
        <dbReference type="RuleBase" id="RU000481"/>
    </source>
</evidence>